<sequence>MYGSTAFVRIPEVNRESKLSPKSMKGTLVGYDDMGYRILVDQQIIVSRHVEFIEKNEGFVRIPSNEFENTDNETNTPKEDEKNETEEEDLVTEDSHEESKEESDTRPKRDIKKPRWHRALLYISQGTRPDISYAVNYLSGFQNSYTGTHFKYALRVLKYLYRSRDLVLKFDGHNNTALDCFVDADWAGDIVDRKSRSGILIHVFGNPVLWISRKQKSVTKSSCHAEYIALAEAVDELLFLKGIAKNLSIIVTDPIKIYEDNSAAKDLAINGNFTKRSKHIDCLKMEAYSLIGFVDFKPGAASFSLGIRF</sequence>
<dbReference type="AlphaFoldDB" id="A0AAW1L5F2"/>
<keyword evidence="4" id="KW-1185">Reference proteome</keyword>
<feature type="compositionally biased region" description="Basic and acidic residues" evidence="1">
    <location>
        <begin position="93"/>
        <end position="108"/>
    </location>
</feature>
<dbReference type="Pfam" id="PF25597">
    <property type="entry name" value="SH3_retrovirus"/>
    <property type="match status" value="1"/>
</dbReference>
<dbReference type="PANTHER" id="PTHR11439">
    <property type="entry name" value="GAG-POL-RELATED RETROTRANSPOSON"/>
    <property type="match status" value="1"/>
</dbReference>
<accession>A0AAW1L5F2</accession>
<dbReference type="CDD" id="cd09272">
    <property type="entry name" value="RNase_HI_RT_Ty1"/>
    <property type="match status" value="1"/>
</dbReference>
<organism evidence="3 4">
    <name type="scientific">Popillia japonica</name>
    <name type="common">Japanese beetle</name>
    <dbReference type="NCBI Taxonomy" id="7064"/>
    <lineage>
        <taxon>Eukaryota</taxon>
        <taxon>Metazoa</taxon>
        <taxon>Ecdysozoa</taxon>
        <taxon>Arthropoda</taxon>
        <taxon>Hexapoda</taxon>
        <taxon>Insecta</taxon>
        <taxon>Pterygota</taxon>
        <taxon>Neoptera</taxon>
        <taxon>Endopterygota</taxon>
        <taxon>Coleoptera</taxon>
        <taxon>Polyphaga</taxon>
        <taxon>Scarabaeiformia</taxon>
        <taxon>Scarabaeidae</taxon>
        <taxon>Rutelinae</taxon>
        <taxon>Popillia</taxon>
    </lineage>
</organism>
<comment type="caution">
    <text evidence="3">The sequence shown here is derived from an EMBL/GenBank/DDBJ whole genome shotgun (WGS) entry which is preliminary data.</text>
</comment>
<gene>
    <name evidence="3" type="ORF">QE152_g17060</name>
</gene>
<name>A0AAW1L5F2_POPJA</name>
<evidence type="ECO:0000256" key="1">
    <source>
        <dbReference type="SAM" id="MobiDB-lite"/>
    </source>
</evidence>
<dbReference type="InterPro" id="IPR057670">
    <property type="entry name" value="SH3_retrovirus"/>
</dbReference>
<protein>
    <recommendedName>
        <fullName evidence="2">Retroviral polymerase SH3-like domain-containing protein</fullName>
    </recommendedName>
</protein>
<feature type="domain" description="Retroviral polymerase SH3-like" evidence="2">
    <location>
        <begin position="4"/>
        <end position="58"/>
    </location>
</feature>
<evidence type="ECO:0000259" key="2">
    <source>
        <dbReference type="Pfam" id="PF25597"/>
    </source>
</evidence>
<proteinExistence type="predicted"/>
<feature type="compositionally biased region" description="Acidic residues" evidence="1">
    <location>
        <begin position="82"/>
        <end position="92"/>
    </location>
</feature>
<evidence type="ECO:0000313" key="3">
    <source>
        <dbReference type="EMBL" id="KAK9728731.1"/>
    </source>
</evidence>
<dbReference type="Proteomes" id="UP001458880">
    <property type="component" value="Unassembled WGS sequence"/>
</dbReference>
<dbReference type="EMBL" id="JASPKY010000167">
    <property type="protein sequence ID" value="KAK9728731.1"/>
    <property type="molecule type" value="Genomic_DNA"/>
</dbReference>
<reference evidence="3 4" key="1">
    <citation type="journal article" date="2024" name="BMC Genomics">
        <title>De novo assembly and annotation of Popillia japonica's genome with initial clues to its potential as an invasive pest.</title>
        <authorList>
            <person name="Cucini C."/>
            <person name="Boschi S."/>
            <person name="Funari R."/>
            <person name="Cardaioli E."/>
            <person name="Iannotti N."/>
            <person name="Marturano G."/>
            <person name="Paoli F."/>
            <person name="Bruttini M."/>
            <person name="Carapelli A."/>
            <person name="Frati F."/>
            <person name="Nardi F."/>
        </authorList>
    </citation>
    <scope>NUCLEOTIDE SEQUENCE [LARGE SCALE GENOMIC DNA]</scope>
    <source>
        <strain evidence="3">DMR45628</strain>
    </source>
</reference>
<feature type="region of interest" description="Disordered" evidence="1">
    <location>
        <begin position="63"/>
        <end position="110"/>
    </location>
</feature>
<evidence type="ECO:0000313" key="4">
    <source>
        <dbReference type="Proteomes" id="UP001458880"/>
    </source>
</evidence>
<dbReference type="PANTHER" id="PTHR11439:SF440">
    <property type="entry name" value="INTEGRASE CATALYTIC DOMAIN-CONTAINING PROTEIN"/>
    <property type="match status" value="1"/>
</dbReference>